<dbReference type="GO" id="GO:0034040">
    <property type="term" value="F:ATPase-coupled lipid transmembrane transporter activity"/>
    <property type="evidence" value="ECO:0007669"/>
    <property type="project" value="TreeGrafter"/>
</dbReference>
<evidence type="ECO:0000256" key="3">
    <source>
        <dbReference type="ARBA" id="ARBA00022741"/>
    </source>
</evidence>
<keyword evidence="4" id="KW-0067">ATP-binding</keyword>
<dbReference type="InterPro" id="IPR003593">
    <property type="entry name" value="AAA+_ATPase"/>
</dbReference>
<feature type="domain" description="ABC transmembrane type-1" evidence="9">
    <location>
        <begin position="179"/>
        <end position="460"/>
    </location>
</feature>
<feature type="transmembrane region" description="Helical" evidence="7">
    <location>
        <begin position="427"/>
        <end position="445"/>
    </location>
</feature>
<dbReference type="Pfam" id="PF00005">
    <property type="entry name" value="ABC_tran"/>
    <property type="match status" value="1"/>
</dbReference>
<feature type="transmembrane region" description="Helical" evidence="7">
    <location>
        <begin position="396"/>
        <end position="421"/>
    </location>
</feature>
<evidence type="ECO:0000256" key="6">
    <source>
        <dbReference type="ARBA" id="ARBA00023136"/>
    </source>
</evidence>
<dbReference type="SMART" id="SM00382">
    <property type="entry name" value="AAA"/>
    <property type="match status" value="1"/>
</dbReference>
<evidence type="ECO:0000256" key="4">
    <source>
        <dbReference type="ARBA" id="ARBA00022840"/>
    </source>
</evidence>
<dbReference type="Gene3D" id="1.20.1560.10">
    <property type="entry name" value="ABC transporter type 1, transmembrane domain"/>
    <property type="match status" value="1"/>
</dbReference>
<dbReference type="SUPFAM" id="SSF52540">
    <property type="entry name" value="P-loop containing nucleoside triphosphate hydrolases"/>
    <property type="match status" value="1"/>
</dbReference>
<name>A0A0C2YVT4_PARME</name>
<dbReference type="AlphaFoldDB" id="A0A0C2YVT4"/>
<organism evidence="10 11">
    <name type="scientific">Paramagnetospirillum magnetotacticum MS-1</name>
    <dbReference type="NCBI Taxonomy" id="272627"/>
    <lineage>
        <taxon>Bacteria</taxon>
        <taxon>Pseudomonadati</taxon>
        <taxon>Pseudomonadota</taxon>
        <taxon>Alphaproteobacteria</taxon>
        <taxon>Rhodospirillales</taxon>
        <taxon>Magnetospirillaceae</taxon>
        <taxon>Paramagnetospirillum</taxon>
    </lineage>
</organism>
<comment type="caution">
    <text evidence="10">The sequence shown here is derived from an EMBL/GenBank/DDBJ whole genome shotgun (WGS) entry which is preliminary data.</text>
</comment>
<evidence type="ECO:0000256" key="2">
    <source>
        <dbReference type="ARBA" id="ARBA00022692"/>
    </source>
</evidence>
<sequence>MTAVAATSLAPGYKPNQQAIEQYEQQLAQNALGGFSAASDLAACLLPLLKALGWKGDPRHVAESLPHFANDLDLTGLRNVMATLNYSSRPERLELEIIDPRLLPCLFLPDTSHALVVKKIDEDGEAEVFDSSQGLTIKADTRGIVGTAYFFTNLGGDAAAAKPASWFKSVLERFRPLYWQAFFVTFVLNVFSLGTPLFTMSVYDKVIGAESYSMLVSLSIGVTMALVADAILREVRARILAFVGARLDNIMGNNIFQHILALPPGFTERATIGAQVARIKDFESVREFFTGPLATVFMELPFAIFYFTVIALLGGVIALVPVIGTLLFLVGGWAVMPVVRKNVGLASRAGSRRQEFLVEALGKMRAVKLAAAEHTWVKRYRDMSARAAMGGFKNGMFAVAISTCSNILIISSGLATIMVGVLGVIDGALSIGGLIAAMMLVWRVLSPLQTGFTMLQRVEQVRGSIRQIDGLMGIKPERDPKAIVAPLKNIKGRVVFSRVSLRYNNESDPALVGVSFEVEPGEVVCVTGRNGSGKSTILKVLLGLYAPQAGAVKIDATDIRQIDPIEMRHMISYTPQQCNLFFGSVAQNLRLAHPTATDADIRWACDQADVWEEIMNLPRGLETRIGEGASDHLPTSFVQKLSLARGYLKRSPIMLFDEPVNGLDFEGDRTFMQSVENFRGQSTIFMVTHRPSHLRVADRILVFDGGYLRLAGPAEEVRAKIPPDLI</sequence>
<evidence type="ECO:0000256" key="1">
    <source>
        <dbReference type="ARBA" id="ARBA00004651"/>
    </source>
</evidence>
<gene>
    <name evidence="10" type="ORF">CCC_02270</name>
</gene>
<evidence type="ECO:0000256" key="5">
    <source>
        <dbReference type="ARBA" id="ARBA00022989"/>
    </source>
</evidence>
<dbReference type="CDD" id="cd18566">
    <property type="entry name" value="ABC_6TM_PrtD_LapB_HlyB_like"/>
    <property type="match status" value="1"/>
</dbReference>
<dbReference type="GO" id="GO:0005524">
    <property type="term" value="F:ATP binding"/>
    <property type="evidence" value="ECO:0007669"/>
    <property type="project" value="UniProtKB-KW"/>
</dbReference>
<protein>
    <submittedName>
        <fullName evidence="10">HlyB/MsbA family ABC transporter</fullName>
    </submittedName>
</protein>
<dbReference type="PROSITE" id="PS50893">
    <property type="entry name" value="ABC_TRANSPORTER_2"/>
    <property type="match status" value="1"/>
</dbReference>
<dbReference type="EMBL" id="JXSL01000027">
    <property type="protein sequence ID" value="KIL98820.1"/>
    <property type="molecule type" value="Genomic_DNA"/>
</dbReference>
<dbReference type="PANTHER" id="PTHR24221">
    <property type="entry name" value="ATP-BINDING CASSETTE SUB-FAMILY B"/>
    <property type="match status" value="1"/>
</dbReference>
<dbReference type="InterPro" id="IPR036640">
    <property type="entry name" value="ABC1_TM_sf"/>
</dbReference>
<keyword evidence="5 7" id="KW-1133">Transmembrane helix</keyword>
<evidence type="ECO:0000259" key="8">
    <source>
        <dbReference type="PROSITE" id="PS50893"/>
    </source>
</evidence>
<dbReference type="Gene3D" id="3.40.50.300">
    <property type="entry name" value="P-loop containing nucleotide triphosphate hydrolases"/>
    <property type="match status" value="1"/>
</dbReference>
<dbReference type="STRING" id="272627.CCC_02270"/>
<dbReference type="Proteomes" id="UP000031971">
    <property type="component" value="Unassembled WGS sequence"/>
</dbReference>
<dbReference type="Pfam" id="PF00664">
    <property type="entry name" value="ABC_membrane"/>
    <property type="match status" value="1"/>
</dbReference>
<dbReference type="RefSeq" id="WP_041041157.1">
    <property type="nucleotide sequence ID" value="NZ_JXSL01000027.1"/>
</dbReference>
<dbReference type="GO" id="GO:0016887">
    <property type="term" value="F:ATP hydrolysis activity"/>
    <property type="evidence" value="ECO:0007669"/>
    <property type="project" value="InterPro"/>
</dbReference>
<dbReference type="Gene3D" id="3.90.70.10">
    <property type="entry name" value="Cysteine proteinases"/>
    <property type="match status" value="1"/>
</dbReference>
<accession>A0A0C2YVT4</accession>
<feature type="transmembrane region" description="Helical" evidence="7">
    <location>
        <begin position="288"/>
        <end position="310"/>
    </location>
</feature>
<evidence type="ECO:0000313" key="11">
    <source>
        <dbReference type="Proteomes" id="UP000031971"/>
    </source>
</evidence>
<dbReference type="InterPro" id="IPR039421">
    <property type="entry name" value="Type_1_exporter"/>
</dbReference>
<dbReference type="GO" id="GO:0005886">
    <property type="term" value="C:plasma membrane"/>
    <property type="evidence" value="ECO:0007669"/>
    <property type="project" value="UniProtKB-SubCell"/>
</dbReference>
<keyword evidence="6 7" id="KW-0472">Membrane</keyword>
<feature type="domain" description="ABC transporter" evidence="8">
    <location>
        <begin position="494"/>
        <end position="726"/>
    </location>
</feature>
<reference evidence="10 11" key="1">
    <citation type="submission" date="2015-01" db="EMBL/GenBank/DDBJ databases">
        <title>Genome Sequence of Magnetospirillum magnetotacticum Strain MS-1.</title>
        <authorList>
            <person name="Marinov G.K."/>
            <person name="Smalley M.D."/>
            <person name="DeSalvo G."/>
        </authorList>
    </citation>
    <scope>NUCLEOTIDE SEQUENCE [LARGE SCALE GENOMIC DNA]</scope>
    <source>
        <strain evidence="10 11">MS-1</strain>
    </source>
</reference>
<dbReference type="OrthoDB" id="5288404at2"/>
<dbReference type="PANTHER" id="PTHR24221:SF248">
    <property type="entry name" value="ABC TRANSPORTER TRANSMEMBRANE REGION"/>
    <property type="match status" value="1"/>
</dbReference>
<evidence type="ECO:0000256" key="7">
    <source>
        <dbReference type="SAM" id="Phobius"/>
    </source>
</evidence>
<dbReference type="InterPro" id="IPR011527">
    <property type="entry name" value="ABC1_TM_dom"/>
</dbReference>
<feature type="transmembrane region" description="Helical" evidence="7">
    <location>
        <begin position="316"/>
        <end position="339"/>
    </location>
</feature>
<dbReference type="GO" id="GO:0140359">
    <property type="term" value="F:ABC-type transporter activity"/>
    <property type="evidence" value="ECO:0007669"/>
    <property type="project" value="InterPro"/>
</dbReference>
<keyword evidence="2 7" id="KW-0812">Transmembrane</keyword>
<evidence type="ECO:0000313" key="10">
    <source>
        <dbReference type="EMBL" id="KIL98820.1"/>
    </source>
</evidence>
<dbReference type="InterPro" id="IPR003439">
    <property type="entry name" value="ABC_transporter-like_ATP-bd"/>
</dbReference>
<dbReference type="SUPFAM" id="SSF90123">
    <property type="entry name" value="ABC transporter transmembrane region"/>
    <property type="match status" value="1"/>
</dbReference>
<keyword evidence="3" id="KW-0547">Nucleotide-binding</keyword>
<feature type="transmembrane region" description="Helical" evidence="7">
    <location>
        <begin position="211"/>
        <end position="232"/>
    </location>
</feature>
<dbReference type="PROSITE" id="PS50929">
    <property type="entry name" value="ABC_TM1F"/>
    <property type="match status" value="1"/>
</dbReference>
<proteinExistence type="predicted"/>
<comment type="subcellular location">
    <subcellularLocation>
        <location evidence="1">Cell membrane</location>
        <topology evidence="1">Multi-pass membrane protein</topology>
    </subcellularLocation>
</comment>
<dbReference type="InterPro" id="IPR027417">
    <property type="entry name" value="P-loop_NTPase"/>
</dbReference>
<keyword evidence="11" id="KW-1185">Reference proteome</keyword>
<feature type="transmembrane region" description="Helical" evidence="7">
    <location>
        <begin position="177"/>
        <end position="199"/>
    </location>
</feature>
<evidence type="ECO:0000259" key="9">
    <source>
        <dbReference type="PROSITE" id="PS50929"/>
    </source>
</evidence>